<accession>A0A1H0X022</accession>
<sequence>MSEDIDVVIKEINQYFTELNFNKVVINGRENFEFKGGYYSLSKADNYGYFLEYAKTLDEAKNNCYEDIEAYSGGFKTEELTGIIKNDIKKFVVGAEGD</sequence>
<evidence type="ECO:0000313" key="2">
    <source>
        <dbReference type="Proteomes" id="UP000199159"/>
    </source>
</evidence>
<dbReference type="AlphaFoldDB" id="A0A1H0X022"/>
<dbReference type="Proteomes" id="UP000199159">
    <property type="component" value="Unassembled WGS sequence"/>
</dbReference>
<name>A0A1H0X022_9BACI</name>
<proteinExistence type="predicted"/>
<dbReference type="STRING" id="930152.SAMN05216565_1217"/>
<organism evidence="1 2">
    <name type="scientific">Litchfieldia salsa</name>
    <dbReference type="NCBI Taxonomy" id="930152"/>
    <lineage>
        <taxon>Bacteria</taxon>
        <taxon>Bacillati</taxon>
        <taxon>Bacillota</taxon>
        <taxon>Bacilli</taxon>
        <taxon>Bacillales</taxon>
        <taxon>Bacillaceae</taxon>
        <taxon>Litchfieldia</taxon>
    </lineage>
</organism>
<dbReference type="RefSeq" id="WP_090859611.1">
    <property type="nucleotide sequence ID" value="NZ_FNJU01000021.1"/>
</dbReference>
<protein>
    <submittedName>
        <fullName evidence="1">Uncharacterized protein</fullName>
    </submittedName>
</protein>
<dbReference type="OrthoDB" id="2912197at2"/>
<keyword evidence="2" id="KW-1185">Reference proteome</keyword>
<evidence type="ECO:0000313" key="1">
    <source>
        <dbReference type="EMBL" id="SDP96262.1"/>
    </source>
</evidence>
<gene>
    <name evidence="1" type="ORF">SAMN05216565_1217</name>
</gene>
<dbReference type="EMBL" id="FNJU01000021">
    <property type="protein sequence ID" value="SDP96262.1"/>
    <property type="molecule type" value="Genomic_DNA"/>
</dbReference>
<reference evidence="2" key="1">
    <citation type="submission" date="2016-10" db="EMBL/GenBank/DDBJ databases">
        <authorList>
            <person name="Varghese N."/>
            <person name="Submissions S."/>
        </authorList>
    </citation>
    <scope>NUCLEOTIDE SEQUENCE [LARGE SCALE GENOMIC DNA]</scope>
    <source>
        <strain evidence="2">IBRC-M10078</strain>
    </source>
</reference>